<dbReference type="KEGG" id="kal:KALB_2915"/>
<dbReference type="HOGENOM" id="CLU_071117_1_0_11"/>
<reference evidence="2 3" key="1">
    <citation type="journal article" date="2014" name="BMC Genomics">
        <title>Complete genome sequence of producer of the glycopeptide antibiotic Aculeximycin Kutzneria albida DSM 43870T, a representative of minor genus of Pseudonocardiaceae.</title>
        <authorList>
            <person name="Rebets Y."/>
            <person name="Tokovenko B."/>
            <person name="Lushchyk I."/>
            <person name="Ruckert C."/>
            <person name="Zaburannyi N."/>
            <person name="Bechthold A."/>
            <person name="Kalinowski J."/>
            <person name="Luzhetskyy A."/>
        </authorList>
    </citation>
    <scope>NUCLEOTIDE SEQUENCE [LARGE SCALE GENOMIC DNA]</scope>
    <source>
        <strain evidence="2">DSM 43870</strain>
    </source>
</reference>
<feature type="transmembrane region" description="Helical" evidence="1">
    <location>
        <begin position="6"/>
        <end position="27"/>
    </location>
</feature>
<feature type="transmembrane region" description="Helical" evidence="1">
    <location>
        <begin position="63"/>
        <end position="83"/>
    </location>
</feature>
<feature type="transmembrane region" description="Helical" evidence="1">
    <location>
        <begin position="90"/>
        <end position="108"/>
    </location>
</feature>
<dbReference type="Pfam" id="PF03596">
    <property type="entry name" value="Cad"/>
    <property type="match status" value="1"/>
</dbReference>
<dbReference type="eggNOG" id="COG4300">
    <property type="taxonomic scope" value="Bacteria"/>
</dbReference>
<dbReference type="RefSeq" id="WP_025356423.1">
    <property type="nucleotide sequence ID" value="NZ_CP007155.1"/>
</dbReference>
<feature type="transmembrane region" description="Helical" evidence="1">
    <location>
        <begin position="160"/>
        <end position="178"/>
    </location>
</feature>
<dbReference type="STRING" id="1449976.KALB_2915"/>
<evidence type="ECO:0000256" key="1">
    <source>
        <dbReference type="SAM" id="Phobius"/>
    </source>
</evidence>
<sequence>MDQLVRAAGVFVGTNLDDLVLLTALWLGLRGRVIWLGQYLGFTALVAVSLVAAAGLVVVPEDYLGLLGLVPLGLGLYGLVRAWRDTERTPVAASGVLSVAGLTIANGADNIGVYTPLFRASPPAQTAGTIAVFLVLVAVWVYGARLLGRHPTVVRLLERVAHWLVPAVFVVIGLVILLG</sequence>
<evidence type="ECO:0000313" key="2">
    <source>
        <dbReference type="EMBL" id="AHH96283.1"/>
    </source>
</evidence>
<dbReference type="InterPro" id="IPR004676">
    <property type="entry name" value="Cd-R_transporter"/>
</dbReference>
<evidence type="ECO:0000313" key="3">
    <source>
        <dbReference type="Proteomes" id="UP000019225"/>
    </source>
</evidence>
<dbReference type="Proteomes" id="UP000019225">
    <property type="component" value="Chromosome"/>
</dbReference>
<protein>
    <submittedName>
        <fullName evidence="2">Putative membrane protein</fullName>
    </submittedName>
</protein>
<gene>
    <name evidence="2" type="ORF">KALB_2915</name>
</gene>
<accession>W5W4Y1</accession>
<keyword evidence="1" id="KW-1133">Transmembrane helix</keyword>
<organism evidence="2 3">
    <name type="scientific">Kutzneria albida DSM 43870</name>
    <dbReference type="NCBI Taxonomy" id="1449976"/>
    <lineage>
        <taxon>Bacteria</taxon>
        <taxon>Bacillati</taxon>
        <taxon>Actinomycetota</taxon>
        <taxon>Actinomycetes</taxon>
        <taxon>Pseudonocardiales</taxon>
        <taxon>Pseudonocardiaceae</taxon>
        <taxon>Kutzneria</taxon>
    </lineage>
</organism>
<proteinExistence type="predicted"/>
<dbReference type="EMBL" id="CP007155">
    <property type="protein sequence ID" value="AHH96283.1"/>
    <property type="molecule type" value="Genomic_DNA"/>
</dbReference>
<name>W5W4Y1_9PSEU</name>
<dbReference type="OrthoDB" id="7995400at2"/>
<feature type="transmembrane region" description="Helical" evidence="1">
    <location>
        <begin position="39"/>
        <end position="57"/>
    </location>
</feature>
<keyword evidence="1" id="KW-0472">Membrane</keyword>
<keyword evidence="1" id="KW-0812">Transmembrane</keyword>
<feature type="transmembrane region" description="Helical" evidence="1">
    <location>
        <begin position="128"/>
        <end position="148"/>
    </location>
</feature>
<dbReference type="AlphaFoldDB" id="W5W4Y1"/>
<keyword evidence="3" id="KW-1185">Reference proteome</keyword>